<dbReference type="EMBL" id="CP030862">
    <property type="protein sequence ID" value="AXE26944.1"/>
    <property type="molecule type" value="Genomic_DNA"/>
</dbReference>
<name>A0A344U7S3_9ACTN</name>
<organism evidence="2 3">
    <name type="scientific">Streptomyces globosus</name>
    <dbReference type="NCBI Taxonomy" id="68209"/>
    <lineage>
        <taxon>Bacteria</taxon>
        <taxon>Bacillati</taxon>
        <taxon>Actinomycetota</taxon>
        <taxon>Actinomycetes</taxon>
        <taxon>Kitasatosporales</taxon>
        <taxon>Streptomycetaceae</taxon>
        <taxon>Streptomyces</taxon>
    </lineage>
</organism>
<evidence type="ECO:0000313" key="3">
    <source>
        <dbReference type="Proteomes" id="UP000252004"/>
    </source>
</evidence>
<keyword evidence="1" id="KW-0812">Transmembrane</keyword>
<evidence type="ECO:0000313" key="2">
    <source>
        <dbReference type="EMBL" id="AXE26944.1"/>
    </source>
</evidence>
<sequence>MTCRSGSAPIPAPVPVPAAPRWAVRAAHAVALLTLPTGIWRLLLAAGFTAGYTEAGYAAAGLPGWGRAYALGVTLGSELLALLALGLVRPWGVVLPAWIPRLGGRRLPARAVAAAAGVTAVLLACAWTPFALWWALPHPDMTPHGALVVGLLYLPLVAWGPLLGALALSYRRRTSAYGRPAGLSGGPGVPRSG</sequence>
<feature type="transmembrane region" description="Helical" evidence="1">
    <location>
        <begin position="111"/>
        <end position="135"/>
    </location>
</feature>
<keyword evidence="1" id="KW-0472">Membrane</keyword>
<dbReference type="KEGG" id="sgz:C0216_29115"/>
<evidence type="ECO:0000256" key="1">
    <source>
        <dbReference type="SAM" id="Phobius"/>
    </source>
</evidence>
<dbReference type="AlphaFoldDB" id="A0A344U7S3"/>
<dbReference type="Proteomes" id="UP000252004">
    <property type="component" value="Chromosome"/>
</dbReference>
<dbReference type="OrthoDB" id="2717873at2"/>
<protein>
    <submittedName>
        <fullName evidence="2">Uncharacterized protein</fullName>
    </submittedName>
</protein>
<reference evidence="2 3" key="1">
    <citation type="submission" date="2018-01" db="EMBL/GenBank/DDBJ databases">
        <title>Draft genome Sequence of streptomyces globosus LZH-48.</title>
        <authorList>
            <person name="Ran K."/>
            <person name="Li Z."/>
            <person name="Wei S."/>
            <person name="Dong R."/>
        </authorList>
    </citation>
    <scope>NUCLEOTIDE SEQUENCE [LARGE SCALE GENOMIC DNA]</scope>
    <source>
        <strain evidence="2 3">LZH-48</strain>
    </source>
</reference>
<feature type="transmembrane region" description="Helical" evidence="1">
    <location>
        <begin position="147"/>
        <end position="170"/>
    </location>
</feature>
<proteinExistence type="predicted"/>
<keyword evidence="1" id="KW-1133">Transmembrane helix</keyword>
<keyword evidence="3" id="KW-1185">Reference proteome</keyword>
<gene>
    <name evidence="2" type="ORF">C0216_29115</name>
</gene>
<accession>A0A344U7S3</accession>
<dbReference type="RefSeq" id="WP_114058115.1">
    <property type="nucleotide sequence ID" value="NZ_CP030862.1"/>
</dbReference>